<protein>
    <submittedName>
        <fullName evidence="1">Uncharacterized protein</fullName>
    </submittedName>
</protein>
<proteinExistence type="predicted"/>
<organism evidence="1 2">
    <name type="scientific">Naganishia friedmannii</name>
    <dbReference type="NCBI Taxonomy" id="89922"/>
    <lineage>
        <taxon>Eukaryota</taxon>
        <taxon>Fungi</taxon>
        <taxon>Dikarya</taxon>
        <taxon>Basidiomycota</taxon>
        <taxon>Agaricomycotina</taxon>
        <taxon>Tremellomycetes</taxon>
        <taxon>Filobasidiales</taxon>
        <taxon>Filobasidiaceae</taxon>
        <taxon>Naganishia</taxon>
    </lineage>
</organism>
<accession>A0ACC2VUH0</accession>
<comment type="caution">
    <text evidence="1">The sequence shown here is derived from an EMBL/GenBank/DDBJ whole genome shotgun (WGS) entry which is preliminary data.</text>
</comment>
<keyword evidence="2" id="KW-1185">Reference proteome</keyword>
<sequence length="389" mass="43700">MTTEQEQTNTDSAAVDLPRKRILTQAHLKAFQDSDTYKNLVSFVEELNTAIIGKKLSTVTESSPAINTILEILDQVESIARDTPPVDNAASRFGNPAFKTFYDKVEEQSVTLHERLVTSGLLKETDSIPELCVYFKESWGNRTRIDYGSGMELNFLCWLLCLRKLGVIGAADDEAVVLKVFWRYITIMRYLQSTYWLEPAGSHGVWGLDDYHFLPFLWGSGQLADHKHLRPKAIHDPEVLEAFSKDYMYFACIQFINSVKTWAKVNEGMIKMYKAEVLGKLPVVQHFYFGKLLPFPDVSGLDEEGAQEDEHGHVHAKGETGWTMDCCGIPGKRTSLMLQYYLVHRCRTEQCTTRAVPSVFAAAAAAKGDGSTTQGLVQPRTGVKPIPFD</sequence>
<name>A0ACC2VUH0_9TREE</name>
<dbReference type="Proteomes" id="UP001227268">
    <property type="component" value="Unassembled WGS sequence"/>
</dbReference>
<dbReference type="EMBL" id="JASBWT010000008">
    <property type="protein sequence ID" value="KAJ9102510.1"/>
    <property type="molecule type" value="Genomic_DNA"/>
</dbReference>
<gene>
    <name evidence="1" type="ORF">QFC21_002910</name>
</gene>
<evidence type="ECO:0000313" key="2">
    <source>
        <dbReference type="Proteomes" id="UP001227268"/>
    </source>
</evidence>
<reference evidence="1" key="1">
    <citation type="submission" date="2023-04" db="EMBL/GenBank/DDBJ databases">
        <title>Draft Genome sequencing of Naganishia species isolated from polar environments using Oxford Nanopore Technology.</title>
        <authorList>
            <person name="Leo P."/>
            <person name="Venkateswaran K."/>
        </authorList>
    </citation>
    <scope>NUCLEOTIDE SEQUENCE</scope>
    <source>
        <strain evidence="1">MNA-CCFEE 5423</strain>
    </source>
</reference>
<evidence type="ECO:0000313" key="1">
    <source>
        <dbReference type="EMBL" id="KAJ9102510.1"/>
    </source>
</evidence>